<protein>
    <recommendedName>
        <fullName evidence="5">Gamma-glutamyltransferase</fullName>
    </recommendedName>
</protein>
<comment type="caution">
    <text evidence="3">The sequence shown here is derived from an EMBL/GenBank/DDBJ whole genome shotgun (WGS) entry which is preliminary data.</text>
</comment>
<reference evidence="3" key="1">
    <citation type="submission" date="2021-06" db="EMBL/GenBank/DDBJ databases">
        <authorList>
            <person name="Hodson N. C."/>
            <person name="Mongue J. A."/>
            <person name="Jaron S. K."/>
        </authorList>
    </citation>
    <scope>NUCLEOTIDE SEQUENCE</scope>
</reference>
<dbReference type="AlphaFoldDB" id="A0A8J2PAK1"/>
<feature type="active site" description="Nucleophile" evidence="1">
    <location>
        <position position="359"/>
    </location>
</feature>
<accession>A0A8J2PAK1</accession>
<dbReference type="EMBL" id="CAJVCH010500919">
    <property type="protein sequence ID" value="CAG7821126.1"/>
    <property type="molecule type" value="Genomic_DNA"/>
</dbReference>
<evidence type="ECO:0000256" key="2">
    <source>
        <dbReference type="PIRSR" id="PIRSR600101-2"/>
    </source>
</evidence>
<proteinExistence type="predicted"/>
<dbReference type="OrthoDB" id="2015213at2759"/>
<keyword evidence="4" id="KW-1185">Reference proteome</keyword>
<dbReference type="NCBIfam" id="TIGR00066">
    <property type="entry name" value="g_glut_trans"/>
    <property type="match status" value="1"/>
</dbReference>
<evidence type="ECO:0008006" key="5">
    <source>
        <dbReference type="Google" id="ProtNLM"/>
    </source>
</evidence>
<evidence type="ECO:0000313" key="3">
    <source>
        <dbReference type="EMBL" id="CAG7821126.1"/>
    </source>
</evidence>
<evidence type="ECO:0000256" key="1">
    <source>
        <dbReference type="PIRSR" id="PIRSR600101-1"/>
    </source>
</evidence>
<organism evidence="3 4">
    <name type="scientific">Allacma fusca</name>
    <dbReference type="NCBI Taxonomy" id="39272"/>
    <lineage>
        <taxon>Eukaryota</taxon>
        <taxon>Metazoa</taxon>
        <taxon>Ecdysozoa</taxon>
        <taxon>Arthropoda</taxon>
        <taxon>Hexapoda</taxon>
        <taxon>Collembola</taxon>
        <taxon>Symphypleona</taxon>
        <taxon>Sminthuridae</taxon>
        <taxon>Allacma</taxon>
    </lineage>
</organism>
<dbReference type="InterPro" id="IPR052896">
    <property type="entry name" value="GGT-like_enzyme"/>
</dbReference>
<gene>
    <name evidence="3" type="ORF">AFUS01_LOCUS31481</name>
</gene>
<dbReference type="GO" id="GO:0006751">
    <property type="term" value="P:glutathione catabolic process"/>
    <property type="evidence" value="ECO:0007669"/>
    <property type="project" value="InterPro"/>
</dbReference>
<name>A0A8J2PAK1_9HEXA</name>
<dbReference type="Proteomes" id="UP000708208">
    <property type="component" value="Unassembled WGS sequence"/>
</dbReference>
<feature type="binding site" evidence="2">
    <location>
        <position position="442"/>
    </location>
    <ligand>
        <name>L-glutamate</name>
        <dbReference type="ChEBI" id="CHEBI:29985"/>
    </ligand>
</feature>
<dbReference type="Pfam" id="PF01019">
    <property type="entry name" value="G_glu_transpept"/>
    <property type="match status" value="1"/>
</dbReference>
<dbReference type="InterPro" id="IPR000101">
    <property type="entry name" value="GGT_peptidase"/>
</dbReference>
<dbReference type="PANTHER" id="PTHR43881:SF1">
    <property type="entry name" value="GAMMA-GLUTAMYLTRANSPEPTIDASE (AFU_ORTHOLOGUE AFUA_4G13580)"/>
    <property type="match status" value="1"/>
</dbReference>
<sequence>MAGLDGQWNSRRSPVYARNGMVACSQPLAAEAGLSILKKGGNAADAAVAVAAALNVTQPGATGMGGDAFALYFDAKTKQVRGINGSGRCPSGLSIDKLEELGYSEENRPASRSPLWITVPGAPAAWVDTVEKFGSGKLHLLDVLSPAISLAENGYPVNVMTAHRWKTNERLLQTASPNGGEMLLDGRAPEAGEIMRMPTLAESFRELALKGKAGFYEGRIAQAIVDVIQQTGGVMSLEDLKNHFSTEHAPIHVNYRGVDVYEIPPNGQGITALLALNILESFDLTGLKHNSPEHLHLVIESLRVAFADTLYYVADPAFVNVPIEGLISKEYAAERSRLVCLDSAAGNIEHGFPASTANTVYFCVVDGDGNACSFTNSIYYGFGTGIVPKGCGFTLQNRGANFLLDRNHPNRLETGKRPYHTIIPGLALKNGELFCPFGVMGGYMQPQGQLQVLSNMIDFQMGPQQALDAPRICIDGVRTSGDILLEDGITEETRQKLVDLGHRNPRIISGWGREDFGTGQIIIRDPMSGVLCAGSDPRQDGLAIGW</sequence>
<dbReference type="GO" id="GO:0036374">
    <property type="term" value="F:glutathione hydrolase activity"/>
    <property type="evidence" value="ECO:0007669"/>
    <property type="project" value="InterPro"/>
</dbReference>
<evidence type="ECO:0000313" key="4">
    <source>
        <dbReference type="Proteomes" id="UP000708208"/>
    </source>
</evidence>
<dbReference type="PANTHER" id="PTHR43881">
    <property type="entry name" value="GAMMA-GLUTAMYLTRANSPEPTIDASE (AFU_ORTHOLOGUE AFUA_4G13580)"/>
    <property type="match status" value="1"/>
</dbReference>